<accession>A0A9D4P501</accession>
<reference evidence="1" key="2">
    <citation type="journal article" date="2021" name="World Allergy Organ. J.">
        <title>Chromosome-level assembly of Dermatophagoides farinae genome and transcriptome reveals two novel allergens Der f 37 and Der f 39.</title>
        <authorList>
            <person name="Chen J."/>
            <person name="Cai Z."/>
            <person name="Fan D."/>
            <person name="Hu J."/>
            <person name="Hou Y."/>
            <person name="He Y."/>
            <person name="Zhang Z."/>
            <person name="Zhao Z."/>
            <person name="Gao P."/>
            <person name="Hu W."/>
            <person name="Sun J."/>
            <person name="Li J."/>
            <person name="Ji K."/>
        </authorList>
    </citation>
    <scope>NUCLEOTIDE SEQUENCE</scope>
    <source>
        <strain evidence="1">JKM2019</strain>
    </source>
</reference>
<reference evidence="1" key="1">
    <citation type="submission" date="2020-06" db="EMBL/GenBank/DDBJ databases">
        <authorList>
            <person name="Ji K."/>
            <person name="Li J."/>
        </authorList>
    </citation>
    <scope>NUCLEOTIDE SEQUENCE</scope>
    <source>
        <strain evidence="1">JKM2019</strain>
        <tissue evidence="1">Whole body</tissue>
    </source>
</reference>
<dbReference type="Proteomes" id="UP000828236">
    <property type="component" value="Unassembled WGS sequence"/>
</dbReference>
<organism evidence="1">
    <name type="scientific">Dermatophagoides farinae</name>
    <name type="common">American house dust mite</name>
    <dbReference type="NCBI Taxonomy" id="6954"/>
    <lineage>
        <taxon>Eukaryota</taxon>
        <taxon>Metazoa</taxon>
        <taxon>Ecdysozoa</taxon>
        <taxon>Arthropoda</taxon>
        <taxon>Chelicerata</taxon>
        <taxon>Arachnida</taxon>
        <taxon>Acari</taxon>
        <taxon>Acariformes</taxon>
        <taxon>Sarcoptiformes</taxon>
        <taxon>Astigmata</taxon>
        <taxon>Psoroptidia</taxon>
        <taxon>Analgoidea</taxon>
        <taxon>Pyroglyphidae</taxon>
        <taxon>Dermatophagoidinae</taxon>
        <taxon>Dermatophagoides</taxon>
    </lineage>
</organism>
<gene>
    <name evidence="1" type="ORF">HUG17_9806</name>
</gene>
<comment type="caution">
    <text evidence="1">The sequence shown here is derived from an EMBL/GenBank/DDBJ whole genome shotgun (WGS) entry which is preliminary data.</text>
</comment>
<evidence type="ECO:0000313" key="1">
    <source>
        <dbReference type="EMBL" id="KAH7643115.1"/>
    </source>
</evidence>
<dbReference type="EMBL" id="SDOV01000003">
    <property type="protein sequence ID" value="KAH7643115.1"/>
    <property type="molecule type" value="Genomic_DNA"/>
</dbReference>
<sequence>MDDHLMEIPSSSSTTVIITEQLDEQNDCQEPSLKIKLKQSEDDKTKNDKKVKFTEGTIDNEHLNLII</sequence>
<dbReference type="AlphaFoldDB" id="A0A9D4P501"/>
<protein>
    <submittedName>
        <fullName evidence="1">Phosphatase 1 regulatory subunit 11-like protein</fullName>
    </submittedName>
</protein>
<proteinExistence type="predicted"/>
<name>A0A9D4P501_DERFA</name>